<dbReference type="RefSeq" id="WP_133579719.1">
    <property type="nucleotide sequence ID" value="NZ_SNYJ01000004.1"/>
</dbReference>
<dbReference type="OrthoDB" id="9777619at2"/>
<reference evidence="2 3" key="1">
    <citation type="submission" date="2019-03" db="EMBL/GenBank/DDBJ databases">
        <title>Genomic Encyclopedia of Type Strains, Phase IV (KMG-IV): sequencing the most valuable type-strain genomes for metagenomic binning, comparative biology and taxonomic classification.</title>
        <authorList>
            <person name="Goeker M."/>
        </authorList>
    </citation>
    <scope>NUCLEOTIDE SEQUENCE [LARGE SCALE GENOMIC DNA]</scope>
    <source>
        <strain evidence="2 3">DSM 28697</strain>
    </source>
</reference>
<evidence type="ECO:0000313" key="3">
    <source>
        <dbReference type="Proteomes" id="UP000295632"/>
    </source>
</evidence>
<evidence type="ECO:0000313" key="2">
    <source>
        <dbReference type="EMBL" id="TDQ41118.1"/>
    </source>
</evidence>
<sequence>MIIDFHTHVKLSKKVDFDLNYFNEVILNAKEAGLTAIALTEHFNTKHFHTIYETLDQHFPYVHDYYLVNDFKVFTGMEVDVKEVGHILCIGHKDKLLRLRHLLDRHTEEGQFMPFSMLLDAVEAEDLLVIGAHPLRTSTPLQQHPPELLQRLDAFDLNGKDMHEHGIENMQQSVIAFGDSHGVPVVCGSDAHHPIHLGAVKNTFAVECHTANDIKLAITSGAYERYVSPVLHTKVNAAKVVKKKLKEDLKQQGRIVLS</sequence>
<name>A0A4R6U3Q6_9BACI</name>
<dbReference type="Gene3D" id="3.20.20.140">
    <property type="entry name" value="Metal-dependent hydrolases"/>
    <property type="match status" value="1"/>
</dbReference>
<keyword evidence="3" id="KW-1185">Reference proteome</keyword>
<comment type="caution">
    <text evidence="2">The sequence shown here is derived from an EMBL/GenBank/DDBJ whole genome shotgun (WGS) entry which is preliminary data.</text>
</comment>
<dbReference type="InterPro" id="IPR016195">
    <property type="entry name" value="Pol/histidinol_Pase-like"/>
</dbReference>
<feature type="domain" description="PHP" evidence="1">
    <location>
        <begin position="19"/>
        <end position="88"/>
    </location>
</feature>
<dbReference type="Proteomes" id="UP000295632">
    <property type="component" value="Unassembled WGS sequence"/>
</dbReference>
<dbReference type="Pfam" id="PF02811">
    <property type="entry name" value="PHP"/>
    <property type="match status" value="1"/>
</dbReference>
<dbReference type="EMBL" id="SNYJ01000004">
    <property type="protein sequence ID" value="TDQ41118.1"/>
    <property type="molecule type" value="Genomic_DNA"/>
</dbReference>
<protein>
    <recommendedName>
        <fullName evidence="1">PHP domain-containing protein</fullName>
    </recommendedName>
</protein>
<organism evidence="2 3">
    <name type="scientific">Aureibacillus halotolerans</name>
    <dbReference type="NCBI Taxonomy" id="1508390"/>
    <lineage>
        <taxon>Bacteria</taxon>
        <taxon>Bacillati</taxon>
        <taxon>Bacillota</taxon>
        <taxon>Bacilli</taxon>
        <taxon>Bacillales</taxon>
        <taxon>Bacillaceae</taxon>
        <taxon>Aureibacillus</taxon>
    </lineage>
</organism>
<dbReference type="AlphaFoldDB" id="A0A4R6U3Q6"/>
<evidence type="ECO:0000259" key="1">
    <source>
        <dbReference type="Pfam" id="PF02811"/>
    </source>
</evidence>
<proteinExistence type="predicted"/>
<dbReference type="InterPro" id="IPR004013">
    <property type="entry name" value="PHP_dom"/>
</dbReference>
<accession>A0A4R6U3Q6</accession>
<dbReference type="SUPFAM" id="SSF89550">
    <property type="entry name" value="PHP domain-like"/>
    <property type="match status" value="1"/>
</dbReference>
<gene>
    <name evidence="2" type="ORF">EV213_104116</name>
</gene>